<dbReference type="GO" id="GO:0008237">
    <property type="term" value="F:metallopeptidase activity"/>
    <property type="evidence" value="ECO:0007669"/>
    <property type="project" value="UniProtKB-KW"/>
</dbReference>
<dbReference type="InterPro" id="IPR046778">
    <property type="entry name" value="UPF0758_N"/>
</dbReference>
<dbReference type="InterPro" id="IPR001405">
    <property type="entry name" value="UPF0758"/>
</dbReference>
<evidence type="ECO:0000259" key="7">
    <source>
        <dbReference type="PROSITE" id="PS50249"/>
    </source>
</evidence>
<dbReference type="InterPro" id="IPR037518">
    <property type="entry name" value="MPN"/>
</dbReference>
<keyword evidence="2" id="KW-0479">Metal-binding</keyword>
<dbReference type="PROSITE" id="PS01302">
    <property type="entry name" value="UPF0758"/>
    <property type="match status" value="1"/>
</dbReference>
<dbReference type="InterPro" id="IPR020891">
    <property type="entry name" value="UPF0758_CS"/>
</dbReference>
<dbReference type="Gene3D" id="3.40.140.10">
    <property type="entry name" value="Cytidine Deaminase, domain 2"/>
    <property type="match status" value="1"/>
</dbReference>
<keyword evidence="1" id="KW-0645">Protease</keyword>
<dbReference type="AlphaFoldDB" id="A0A1T4JR86"/>
<reference evidence="8 9" key="1">
    <citation type="submission" date="2017-02" db="EMBL/GenBank/DDBJ databases">
        <authorList>
            <person name="Peterson S.W."/>
        </authorList>
    </citation>
    <scope>NUCLEOTIDE SEQUENCE [LARGE SCALE GENOMIC DNA]</scope>
    <source>
        <strain evidence="8 9">ATCC BAA-908</strain>
    </source>
</reference>
<keyword evidence="3" id="KW-0378">Hydrolase</keyword>
<keyword evidence="4" id="KW-0862">Zinc</keyword>
<evidence type="ECO:0000313" key="8">
    <source>
        <dbReference type="EMBL" id="SJZ32658.1"/>
    </source>
</evidence>
<dbReference type="CDD" id="cd08071">
    <property type="entry name" value="MPN_DUF2466"/>
    <property type="match status" value="1"/>
</dbReference>
<accession>A0A1T4JR86</accession>
<dbReference type="GeneID" id="78316057"/>
<feature type="domain" description="MPN" evidence="7">
    <location>
        <begin position="93"/>
        <end position="214"/>
    </location>
</feature>
<evidence type="ECO:0000256" key="1">
    <source>
        <dbReference type="ARBA" id="ARBA00022670"/>
    </source>
</evidence>
<dbReference type="GO" id="GO:0046872">
    <property type="term" value="F:metal ion binding"/>
    <property type="evidence" value="ECO:0007669"/>
    <property type="project" value="UniProtKB-KW"/>
</dbReference>
<evidence type="ECO:0000256" key="3">
    <source>
        <dbReference type="ARBA" id="ARBA00022801"/>
    </source>
</evidence>
<protein>
    <submittedName>
        <fullName evidence="8">DNA repair protein RadC</fullName>
    </submittedName>
</protein>
<dbReference type="PANTHER" id="PTHR30471">
    <property type="entry name" value="DNA REPAIR PROTEIN RADC"/>
    <property type="match status" value="1"/>
</dbReference>
<dbReference type="RefSeq" id="WP_078932665.1">
    <property type="nucleotide sequence ID" value="NZ_FUWG01000004.1"/>
</dbReference>
<comment type="similarity">
    <text evidence="6">Belongs to the UPF0758 family.</text>
</comment>
<dbReference type="NCBIfam" id="NF000642">
    <property type="entry name" value="PRK00024.1"/>
    <property type="match status" value="1"/>
</dbReference>
<organism evidence="8 9">
    <name type="scientific">Treponema porcinum</name>
    <dbReference type="NCBI Taxonomy" id="261392"/>
    <lineage>
        <taxon>Bacteria</taxon>
        <taxon>Pseudomonadati</taxon>
        <taxon>Spirochaetota</taxon>
        <taxon>Spirochaetia</taxon>
        <taxon>Spirochaetales</taxon>
        <taxon>Treponemataceae</taxon>
        <taxon>Treponema</taxon>
    </lineage>
</organism>
<dbReference type="GO" id="GO:0006508">
    <property type="term" value="P:proteolysis"/>
    <property type="evidence" value="ECO:0007669"/>
    <property type="project" value="UniProtKB-KW"/>
</dbReference>
<dbReference type="PROSITE" id="PS50249">
    <property type="entry name" value="MPN"/>
    <property type="match status" value="1"/>
</dbReference>
<keyword evidence="9" id="KW-1185">Reference proteome</keyword>
<dbReference type="STRING" id="261392.SAMN02745149_00744"/>
<proteinExistence type="inferred from homology"/>
<dbReference type="SUPFAM" id="SSF102712">
    <property type="entry name" value="JAB1/MPN domain"/>
    <property type="match status" value="1"/>
</dbReference>
<dbReference type="OrthoDB" id="9804482at2"/>
<dbReference type="Proteomes" id="UP000190423">
    <property type="component" value="Unassembled WGS sequence"/>
</dbReference>
<dbReference type="PANTHER" id="PTHR30471:SF3">
    <property type="entry name" value="UPF0758 PROTEIN YEES-RELATED"/>
    <property type="match status" value="1"/>
</dbReference>
<evidence type="ECO:0000256" key="5">
    <source>
        <dbReference type="ARBA" id="ARBA00023049"/>
    </source>
</evidence>
<dbReference type="NCBIfam" id="TIGR00608">
    <property type="entry name" value="radc"/>
    <property type="match status" value="1"/>
</dbReference>
<name>A0A1T4JR86_TREPO</name>
<dbReference type="Pfam" id="PF20582">
    <property type="entry name" value="UPF0758_N"/>
    <property type="match status" value="1"/>
</dbReference>
<evidence type="ECO:0000313" key="9">
    <source>
        <dbReference type="Proteomes" id="UP000190423"/>
    </source>
</evidence>
<evidence type="ECO:0000256" key="2">
    <source>
        <dbReference type="ARBA" id="ARBA00022723"/>
    </source>
</evidence>
<dbReference type="Pfam" id="PF04002">
    <property type="entry name" value="RadC"/>
    <property type="match status" value="1"/>
</dbReference>
<sequence length="217" mass="23844">MGIVKPNIRELTLKHGISYPSDAELLMLILGSGTKDVSVDRLSKTVVRKLSETNCENLIQTLLSIKGMGESKALAVAAAIEFGRRKNCHNTARIINPRDVVPFVRSYSMYQKEYFLTVTLNGGHEVIQIRVASVGTVSKAIVHPREIFSEAIKENAAAIIVCHNHPSGNCTPSDEDIKTTSVLMEAADILGIALLDHVIFDKTSYFSFVENGLLFNQ</sequence>
<dbReference type="EMBL" id="FUWG01000004">
    <property type="protein sequence ID" value="SJZ32658.1"/>
    <property type="molecule type" value="Genomic_DNA"/>
</dbReference>
<dbReference type="InterPro" id="IPR025657">
    <property type="entry name" value="RadC_JAB"/>
</dbReference>
<gene>
    <name evidence="8" type="ORF">SAMN02745149_00744</name>
</gene>
<evidence type="ECO:0000256" key="6">
    <source>
        <dbReference type="RuleBase" id="RU003797"/>
    </source>
</evidence>
<evidence type="ECO:0000256" key="4">
    <source>
        <dbReference type="ARBA" id="ARBA00022833"/>
    </source>
</evidence>
<keyword evidence="5" id="KW-0482">Metalloprotease</keyword>